<evidence type="ECO:0000313" key="3">
    <source>
        <dbReference type="Proteomes" id="UP000297737"/>
    </source>
</evidence>
<dbReference type="Pfam" id="PF07589">
    <property type="entry name" value="PEP-CTERM"/>
    <property type="match status" value="1"/>
</dbReference>
<proteinExistence type="predicted"/>
<reference evidence="2 3" key="1">
    <citation type="submission" date="2019-02" db="EMBL/GenBank/DDBJ databases">
        <title>Polymorphobacter sp. isolated from the lake at the Tibet of China.</title>
        <authorList>
            <person name="Li A."/>
        </authorList>
    </citation>
    <scope>NUCLEOTIDE SEQUENCE [LARGE SCALE GENOMIC DNA]</scope>
    <source>
        <strain evidence="2 3">DJ1R-1</strain>
    </source>
</reference>
<evidence type="ECO:0000313" key="2">
    <source>
        <dbReference type="EMBL" id="TFU03887.1"/>
    </source>
</evidence>
<comment type="caution">
    <text evidence="2">The sequence shown here is derived from an EMBL/GenBank/DDBJ whole genome shotgun (WGS) entry which is preliminary data.</text>
</comment>
<dbReference type="AlphaFoldDB" id="A0A4Y9EPA0"/>
<gene>
    <name evidence="2" type="ORF">EUV02_09955</name>
</gene>
<keyword evidence="3" id="KW-1185">Reference proteome</keyword>
<organism evidence="2 3">
    <name type="scientific">Glacieibacterium arshaanense</name>
    <dbReference type="NCBI Taxonomy" id="2511025"/>
    <lineage>
        <taxon>Bacteria</taxon>
        <taxon>Pseudomonadati</taxon>
        <taxon>Pseudomonadota</taxon>
        <taxon>Alphaproteobacteria</taxon>
        <taxon>Sphingomonadales</taxon>
        <taxon>Sphingosinicellaceae</taxon>
        <taxon>Glacieibacterium</taxon>
    </lineage>
</organism>
<dbReference type="NCBIfam" id="NF035944">
    <property type="entry name" value="PEPxxWA-CTERM"/>
    <property type="match status" value="1"/>
</dbReference>
<dbReference type="OrthoDB" id="7553852at2"/>
<dbReference type="Proteomes" id="UP000297737">
    <property type="component" value="Unassembled WGS sequence"/>
</dbReference>
<dbReference type="NCBIfam" id="TIGR02595">
    <property type="entry name" value="PEP_CTERM"/>
    <property type="match status" value="1"/>
</dbReference>
<dbReference type="InterPro" id="IPR013424">
    <property type="entry name" value="Ice-binding_C"/>
</dbReference>
<feature type="domain" description="Ice-binding protein C-terminal" evidence="1">
    <location>
        <begin position="131"/>
        <end position="156"/>
    </location>
</feature>
<accession>A0A4Y9EPA0</accession>
<evidence type="ECO:0000259" key="1">
    <source>
        <dbReference type="Pfam" id="PF07589"/>
    </source>
</evidence>
<dbReference type="EMBL" id="SIHO01000002">
    <property type="protein sequence ID" value="TFU03887.1"/>
    <property type="molecule type" value="Genomic_DNA"/>
</dbReference>
<protein>
    <submittedName>
        <fullName evidence="2">PEP-CTERM sorting domain-containing protein</fullName>
    </submittedName>
</protein>
<sequence>MIDPYSGGANLPLPWPSGGLAQGTKYRVSIQFSRPAIFFNVSYIENLSFLYCEYRTGWCGGDDYDLYYNVGALNTDSVSGTFTTGKNSYSRSVDRWGNVTTFEEWYRYVNGYFDNQFDGSDPVGYRIALQSVPEPASWAMMITGFGMIGGSLRTRRRALAG</sequence>
<name>A0A4Y9EPA0_9SPHN</name>